<dbReference type="Pfam" id="PF14957">
    <property type="entry name" value="BORG_CEP"/>
    <property type="match status" value="1"/>
</dbReference>
<feature type="domain" description="CRIB" evidence="4">
    <location>
        <begin position="36"/>
        <end position="50"/>
    </location>
</feature>
<dbReference type="GO" id="GO:0030838">
    <property type="term" value="P:positive regulation of actin filament polymerization"/>
    <property type="evidence" value="ECO:0007669"/>
    <property type="project" value="TreeGrafter"/>
</dbReference>
<organism evidence="5 6">
    <name type="scientific">Paramormyrops kingsleyae</name>
    <dbReference type="NCBI Taxonomy" id="1676925"/>
    <lineage>
        <taxon>Eukaryota</taxon>
        <taxon>Metazoa</taxon>
        <taxon>Chordata</taxon>
        <taxon>Craniata</taxon>
        <taxon>Vertebrata</taxon>
        <taxon>Euteleostomi</taxon>
        <taxon>Actinopterygii</taxon>
        <taxon>Neopterygii</taxon>
        <taxon>Teleostei</taxon>
        <taxon>Osteoglossocephala</taxon>
        <taxon>Osteoglossomorpha</taxon>
        <taxon>Osteoglossiformes</taxon>
        <taxon>Mormyridae</taxon>
        <taxon>Paramormyrops</taxon>
    </lineage>
</organism>
<keyword evidence="6" id="KW-1185">Reference proteome</keyword>
<dbReference type="GO" id="GO:0031274">
    <property type="term" value="P:positive regulation of pseudopodium assembly"/>
    <property type="evidence" value="ECO:0007669"/>
    <property type="project" value="TreeGrafter"/>
</dbReference>
<feature type="region of interest" description="Disordered" evidence="3">
    <location>
        <begin position="206"/>
        <end position="257"/>
    </location>
</feature>
<comment type="similarity">
    <text evidence="2">Belongs to the BORG/CEP family.</text>
</comment>
<proteinExistence type="inferred from homology"/>
<dbReference type="GO" id="GO:0031267">
    <property type="term" value="F:small GTPase binding"/>
    <property type="evidence" value="ECO:0007669"/>
    <property type="project" value="TreeGrafter"/>
</dbReference>
<dbReference type="AlphaFoldDB" id="A0A3B3TEY1"/>
<dbReference type="InterPro" id="IPR029273">
    <property type="entry name" value="Cdc42_effect-like"/>
</dbReference>
<dbReference type="GO" id="GO:0007266">
    <property type="term" value="P:Rho protein signal transduction"/>
    <property type="evidence" value="ECO:0007669"/>
    <property type="project" value="TreeGrafter"/>
</dbReference>
<dbReference type="STRING" id="1676925.ENSPKIP00000040973"/>
<evidence type="ECO:0000256" key="1">
    <source>
        <dbReference type="ARBA" id="ARBA00004184"/>
    </source>
</evidence>
<comment type="subcellular location">
    <subcellularLocation>
        <location evidence="1">Endomembrane system</location>
        <topology evidence="1">Peripheral membrane protein</topology>
    </subcellularLocation>
</comment>
<evidence type="ECO:0000313" key="6">
    <source>
        <dbReference type="Proteomes" id="UP000261540"/>
    </source>
</evidence>
<dbReference type="InterPro" id="IPR000095">
    <property type="entry name" value="CRIB_dom"/>
</dbReference>
<dbReference type="InterPro" id="IPR051296">
    <property type="entry name" value="Cdc42_Effector_BORG/CEP"/>
</dbReference>
<dbReference type="Proteomes" id="UP000261540">
    <property type="component" value="Unplaced"/>
</dbReference>
<sequence length="257" mass="28027">MSDCIVPILKFGWQRETHLDERSKCRSQMELTLEMISAPLGNFHHTMYVGESGDAFGNTYFLGIQMGEPLMDGGMQLRSLKLSLLFRTFRISLVPTGSSPSLMKSAMSLPYLNDRNRGRGDTPVTHSLSSSPLKQQDSGAANGATAAGVSQDPELDEKHFGELTELPSTPIRSAGLKHAVSVLSFYVDLGPSMLGDILGVMEREEDDLGYEEGGNSEDRGSPFRGPRPPPSTEDLASEGGEDSLLTEKQYKQQAILQ</sequence>
<dbReference type="PROSITE" id="PS50108">
    <property type="entry name" value="CRIB"/>
    <property type="match status" value="1"/>
</dbReference>
<dbReference type="GO" id="GO:0008360">
    <property type="term" value="P:regulation of cell shape"/>
    <property type="evidence" value="ECO:0007669"/>
    <property type="project" value="TreeGrafter"/>
</dbReference>
<accession>A0A3B3TEY1</accession>
<dbReference type="GO" id="GO:0005886">
    <property type="term" value="C:plasma membrane"/>
    <property type="evidence" value="ECO:0007669"/>
    <property type="project" value="TreeGrafter"/>
</dbReference>
<dbReference type="Ensembl" id="ENSPKIT00000022001.1">
    <property type="protein sequence ID" value="ENSPKIP00000040973.1"/>
    <property type="gene ID" value="ENSPKIG00000017720.1"/>
</dbReference>
<feature type="compositionally biased region" description="Polar residues" evidence="3">
    <location>
        <begin position="124"/>
        <end position="139"/>
    </location>
</feature>
<dbReference type="PANTHER" id="PTHR15344:SF19">
    <property type="entry name" value="CDC42 EFFECTOR PROTEIN (RHO GTPASE BINDING) 4"/>
    <property type="match status" value="1"/>
</dbReference>
<evidence type="ECO:0000313" key="5">
    <source>
        <dbReference type="Ensembl" id="ENSPKIP00000040973.1"/>
    </source>
</evidence>
<dbReference type="GO" id="GO:0012505">
    <property type="term" value="C:endomembrane system"/>
    <property type="evidence" value="ECO:0007669"/>
    <property type="project" value="UniProtKB-SubCell"/>
</dbReference>
<feature type="region of interest" description="Disordered" evidence="3">
    <location>
        <begin position="113"/>
        <end position="152"/>
    </location>
</feature>
<evidence type="ECO:0000256" key="3">
    <source>
        <dbReference type="SAM" id="MobiDB-lite"/>
    </source>
</evidence>
<protein>
    <submittedName>
        <fullName evidence="5">CDC42 effector protein (Rho GTPase binding) 4a</fullName>
    </submittedName>
</protein>
<name>A0A3B3TEY1_9TELE</name>
<dbReference type="PANTHER" id="PTHR15344">
    <property type="entry name" value="CDC42 EFFECTOR PROTEIN BORG"/>
    <property type="match status" value="1"/>
</dbReference>
<dbReference type="GeneTree" id="ENSGT00940000161435"/>
<dbReference type="GO" id="GO:0005856">
    <property type="term" value="C:cytoskeleton"/>
    <property type="evidence" value="ECO:0007669"/>
    <property type="project" value="TreeGrafter"/>
</dbReference>
<reference evidence="5" key="2">
    <citation type="submission" date="2025-09" db="UniProtKB">
        <authorList>
            <consortium name="Ensembl"/>
        </authorList>
    </citation>
    <scope>IDENTIFICATION</scope>
</reference>
<evidence type="ECO:0000259" key="4">
    <source>
        <dbReference type="PROSITE" id="PS50108"/>
    </source>
</evidence>
<dbReference type="GO" id="GO:0005737">
    <property type="term" value="C:cytoplasm"/>
    <property type="evidence" value="ECO:0007669"/>
    <property type="project" value="TreeGrafter"/>
</dbReference>
<reference evidence="5" key="1">
    <citation type="submission" date="2025-08" db="UniProtKB">
        <authorList>
            <consortium name="Ensembl"/>
        </authorList>
    </citation>
    <scope>IDENTIFICATION</scope>
</reference>
<evidence type="ECO:0000256" key="2">
    <source>
        <dbReference type="ARBA" id="ARBA00010770"/>
    </source>
</evidence>